<sequence>MAVVESRAYVVKQSSAKELERHVRYRKEVRRDDWICC</sequence>
<gene>
    <name evidence="1" type="ORF">BBJK_01643</name>
</gene>
<protein>
    <submittedName>
        <fullName evidence="1">Uncharacterized protein</fullName>
    </submittedName>
</protein>
<evidence type="ECO:0000313" key="1">
    <source>
        <dbReference type="EMBL" id="BBA48132.1"/>
    </source>
</evidence>
<organism evidence="1 2">
    <name type="scientific">Bifidobacterium bifidum LMG 13195</name>
    <dbReference type="NCBI Taxonomy" id="1207542"/>
    <lineage>
        <taxon>Bacteria</taxon>
        <taxon>Bacillati</taxon>
        <taxon>Actinomycetota</taxon>
        <taxon>Actinomycetes</taxon>
        <taxon>Bifidobacteriales</taxon>
        <taxon>Bifidobacteriaceae</taxon>
        <taxon>Bifidobacterium</taxon>
    </lineage>
</organism>
<reference evidence="1 2" key="1">
    <citation type="journal article" date="2017" name="Biosci. Biotechnol. Biochem.">
        <title>Identification and characterization of a sulfoglycosidase from Bifidobacterium bifidum implicated in mucin glycan utilization.</title>
        <authorList>
            <person name="Katoh T."/>
            <person name="Maeshibu T."/>
            <person name="Kikkawa K."/>
            <person name="Gotoh A."/>
            <person name="Tomabechi Y."/>
            <person name="Nakamura M."/>
            <person name="Liao W.-H."/>
            <person name="Yamaguchi M."/>
            <person name="Ashida H."/>
            <person name="Yamamoto K."/>
            <person name="Katayama T."/>
        </authorList>
    </citation>
    <scope>NUCLEOTIDE SEQUENCE [LARGE SCALE GENOMIC DNA]</scope>
    <source>
        <strain evidence="1 2">JCM 7004</strain>
    </source>
</reference>
<name>A0A286TCR1_BIFBI</name>
<dbReference type="EMBL" id="AP018131">
    <property type="protein sequence ID" value="BBA48132.1"/>
    <property type="molecule type" value="Genomic_DNA"/>
</dbReference>
<dbReference type="AlphaFoldDB" id="A0A286TCR1"/>
<accession>A0A286TCR1</accession>
<dbReference type="Proteomes" id="UP000262177">
    <property type="component" value="Chromosome"/>
</dbReference>
<proteinExistence type="predicted"/>
<evidence type="ECO:0000313" key="2">
    <source>
        <dbReference type="Proteomes" id="UP000262177"/>
    </source>
</evidence>